<sequence length="51" mass="5701">MVLAMSSYFLLRCSNQNLNNVTKHSTIIGAIIKTNIKYIFTPPSVETIARS</sequence>
<organism evidence="1">
    <name type="scientific">Staphylococcus aureus</name>
    <dbReference type="NCBI Taxonomy" id="1280"/>
    <lineage>
        <taxon>Bacteria</taxon>
        <taxon>Bacillati</taxon>
        <taxon>Bacillota</taxon>
        <taxon>Bacilli</taxon>
        <taxon>Bacillales</taxon>
        <taxon>Staphylococcaceae</taxon>
        <taxon>Staphylococcus</taxon>
    </lineage>
</organism>
<name>Q8GPI8_STAAU</name>
<reference evidence="1" key="1">
    <citation type="submission" date="2001-11" db="EMBL/GenBank/DDBJ databases">
        <title>Biochemical characterization and genetic analysis of aureocin A53, a new, atypical bacteriocin from Staphylococcus aureus.</title>
        <authorList>
            <person name="Netz D.J.A."/>
            <person name="Pohl R."/>
            <person name="Beck-Sickinger A.G."/>
            <person name="Selmer T."/>
            <person name="Pierik A.J."/>
            <person name="Bastos M.C.F."/>
            <person name="Sahl H.-G."/>
        </authorList>
    </citation>
    <scope>NUCLEOTIDE SEQUENCE</scope>
    <source>
        <plasmid evidence="1">pRJ9</plasmid>
    </source>
</reference>
<keyword evidence="1" id="KW-0614">Plasmid</keyword>
<dbReference type="AlphaFoldDB" id="Q8GPI8"/>
<proteinExistence type="predicted"/>
<geneLocation type="plasmid" evidence="1">
    <name>pRJ9</name>
</geneLocation>
<dbReference type="EMBL" id="AF447813">
    <property type="protein sequence ID" value="AAN71830.1"/>
    <property type="molecule type" value="Genomic_DNA"/>
</dbReference>
<protein>
    <submittedName>
        <fullName evidence="1">Uncharacterized protein</fullName>
    </submittedName>
</protein>
<evidence type="ECO:0000313" key="1">
    <source>
        <dbReference type="EMBL" id="AAN71830.1"/>
    </source>
</evidence>
<accession>Q8GPI8</accession>